<evidence type="ECO:0000313" key="2">
    <source>
        <dbReference type="Proteomes" id="UP000308600"/>
    </source>
</evidence>
<organism evidence="1 2">
    <name type="scientific">Pluteus cervinus</name>
    <dbReference type="NCBI Taxonomy" id="181527"/>
    <lineage>
        <taxon>Eukaryota</taxon>
        <taxon>Fungi</taxon>
        <taxon>Dikarya</taxon>
        <taxon>Basidiomycota</taxon>
        <taxon>Agaricomycotina</taxon>
        <taxon>Agaricomycetes</taxon>
        <taxon>Agaricomycetidae</taxon>
        <taxon>Agaricales</taxon>
        <taxon>Pluteineae</taxon>
        <taxon>Pluteaceae</taxon>
        <taxon>Pluteus</taxon>
    </lineage>
</organism>
<protein>
    <submittedName>
        <fullName evidence="1">Uncharacterized protein</fullName>
    </submittedName>
</protein>
<keyword evidence="2" id="KW-1185">Reference proteome</keyword>
<evidence type="ECO:0000313" key="1">
    <source>
        <dbReference type="EMBL" id="TFK69471.1"/>
    </source>
</evidence>
<name>A0ACD3AUM4_9AGAR</name>
<gene>
    <name evidence="1" type="ORF">BDN72DRAFT_959544</name>
</gene>
<sequence>MRFASYATIALSFIGAAVALPAVKRTSVDDIETAMSTLASKISALDAALVAYPAADHLLTPSELYNQILAAGSAADTATAAAQPITVLSDDDSKAIFVRVQNAIPKLDDLVQQLIAKKSGFTGLPASGGIEALILKGLQSFTNSITTLGNSLVAIAPPDKQSNAETLVQRITRALATVIVAYSS</sequence>
<proteinExistence type="predicted"/>
<accession>A0ACD3AUM4</accession>
<dbReference type="Proteomes" id="UP000308600">
    <property type="component" value="Unassembled WGS sequence"/>
</dbReference>
<reference evidence="1 2" key="1">
    <citation type="journal article" date="2019" name="Nat. Ecol. Evol.">
        <title>Megaphylogeny resolves global patterns of mushroom evolution.</title>
        <authorList>
            <person name="Varga T."/>
            <person name="Krizsan K."/>
            <person name="Foldi C."/>
            <person name="Dima B."/>
            <person name="Sanchez-Garcia M."/>
            <person name="Sanchez-Ramirez S."/>
            <person name="Szollosi G.J."/>
            <person name="Szarkandi J.G."/>
            <person name="Papp V."/>
            <person name="Albert L."/>
            <person name="Andreopoulos W."/>
            <person name="Angelini C."/>
            <person name="Antonin V."/>
            <person name="Barry K.W."/>
            <person name="Bougher N.L."/>
            <person name="Buchanan P."/>
            <person name="Buyck B."/>
            <person name="Bense V."/>
            <person name="Catcheside P."/>
            <person name="Chovatia M."/>
            <person name="Cooper J."/>
            <person name="Damon W."/>
            <person name="Desjardin D."/>
            <person name="Finy P."/>
            <person name="Geml J."/>
            <person name="Haridas S."/>
            <person name="Hughes K."/>
            <person name="Justo A."/>
            <person name="Karasinski D."/>
            <person name="Kautmanova I."/>
            <person name="Kiss B."/>
            <person name="Kocsube S."/>
            <person name="Kotiranta H."/>
            <person name="LaButti K.M."/>
            <person name="Lechner B.E."/>
            <person name="Liimatainen K."/>
            <person name="Lipzen A."/>
            <person name="Lukacs Z."/>
            <person name="Mihaltcheva S."/>
            <person name="Morgado L.N."/>
            <person name="Niskanen T."/>
            <person name="Noordeloos M.E."/>
            <person name="Ohm R.A."/>
            <person name="Ortiz-Santana B."/>
            <person name="Ovrebo C."/>
            <person name="Racz N."/>
            <person name="Riley R."/>
            <person name="Savchenko A."/>
            <person name="Shiryaev A."/>
            <person name="Soop K."/>
            <person name="Spirin V."/>
            <person name="Szebenyi C."/>
            <person name="Tomsovsky M."/>
            <person name="Tulloss R.E."/>
            <person name="Uehling J."/>
            <person name="Grigoriev I.V."/>
            <person name="Vagvolgyi C."/>
            <person name="Papp T."/>
            <person name="Martin F.M."/>
            <person name="Miettinen O."/>
            <person name="Hibbett D.S."/>
            <person name="Nagy L.G."/>
        </authorList>
    </citation>
    <scope>NUCLEOTIDE SEQUENCE [LARGE SCALE GENOMIC DNA]</scope>
    <source>
        <strain evidence="1 2">NL-1719</strain>
    </source>
</reference>
<dbReference type="EMBL" id="ML208330">
    <property type="protein sequence ID" value="TFK69471.1"/>
    <property type="molecule type" value="Genomic_DNA"/>
</dbReference>